<feature type="region of interest" description="Disordered" evidence="2">
    <location>
        <begin position="372"/>
        <end position="420"/>
    </location>
</feature>
<feature type="coiled-coil region" evidence="1">
    <location>
        <begin position="702"/>
        <end position="786"/>
    </location>
</feature>
<feature type="region of interest" description="Disordered" evidence="2">
    <location>
        <begin position="252"/>
        <end position="295"/>
    </location>
</feature>
<evidence type="ECO:0000256" key="1">
    <source>
        <dbReference type="SAM" id="Coils"/>
    </source>
</evidence>
<evidence type="ECO:0000256" key="2">
    <source>
        <dbReference type="SAM" id="MobiDB-lite"/>
    </source>
</evidence>
<feature type="region of interest" description="Disordered" evidence="2">
    <location>
        <begin position="808"/>
        <end position="846"/>
    </location>
</feature>
<organism evidence="3 4">
    <name type="scientific">Coniella lustricola</name>
    <dbReference type="NCBI Taxonomy" id="2025994"/>
    <lineage>
        <taxon>Eukaryota</taxon>
        <taxon>Fungi</taxon>
        <taxon>Dikarya</taxon>
        <taxon>Ascomycota</taxon>
        <taxon>Pezizomycotina</taxon>
        <taxon>Sordariomycetes</taxon>
        <taxon>Sordariomycetidae</taxon>
        <taxon>Diaporthales</taxon>
        <taxon>Schizoparmaceae</taxon>
        <taxon>Coniella</taxon>
    </lineage>
</organism>
<feature type="compositionally biased region" description="Basic residues" evidence="2">
    <location>
        <begin position="122"/>
        <end position="140"/>
    </location>
</feature>
<evidence type="ECO:0000313" key="3">
    <source>
        <dbReference type="EMBL" id="PSR83590.1"/>
    </source>
</evidence>
<feature type="compositionally biased region" description="Polar residues" evidence="2">
    <location>
        <begin position="17"/>
        <end position="35"/>
    </location>
</feature>
<feature type="compositionally biased region" description="Low complexity" evidence="2">
    <location>
        <begin position="252"/>
        <end position="262"/>
    </location>
</feature>
<keyword evidence="1" id="KW-0175">Coiled coil</keyword>
<feature type="coiled-coil region" evidence="1">
    <location>
        <begin position="439"/>
        <end position="466"/>
    </location>
</feature>
<dbReference type="EMBL" id="KZ678458">
    <property type="protein sequence ID" value="PSR83590.1"/>
    <property type="molecule type" value="Genomic_DNA"/>
</dbReference>
<accession>A0A2T3A687</accession>
<gene>
    <name evidence="3" type="ORF">BD289DRAFT_483273</name>
</gene>
<proteinExistence type="predicted"/>
<dbReference type="InParanoid" id="A0A2T3A687"/>
<dbReference type="OrthoDB" id="3532430at2759"/>
<reference evidence="3 4" key="1">
    <citation type="journal article" date="2018" name="Mycol. Prog.">
        <title>Coniella lustricola, a new species from submerged detritus.</title>
        <authorList>
            <person name="Raudabaugh D.B."/>
            <person name="Iturriaga T."/>
            <person name="Carver A."/>
            <person name="Mondo S."/>
            <person name="Pangilinan J."/>
            <person name="Lipzen A."/>
            <person name="He G."/>
            <person name="Amirebrahimi M."/>
            <person name="Grigoriev I.V."/>
            <person name="Miller A.N."/>
        </authorList>
    </citation>
    <scope>NUCLEOTIDE SEQUENCE [LARGE SCALE GENOMIC DNA]</scope>
    <source>
        <strain evidence="3 4">B22-T-1</strain>
    </source>
</reference>
<feature type="region of interest" description="Disordered" evidence="2">
    <location>
        <begin position="1"/>
        <end position="143"/>
    </location>
</feature>
<name>A0A2T3A687_9PEZI</name>
<dbReference type="AlphaFoldDB" id="A0A2T3A687"/>
<protein>
    <submittedName>
        <fullName evidence="3">Uncharacterized protein</fullName>
    </submittedName>
</protein>
<sequence length="846" mass="92505">MARDDSNLSIALRRTPSRQCRLSTSALAPLTSPSLAQAQHQRQRRQPTAPKTENQPKKRKRHSESAPNVAHDVNDPEVDDDDTNKENEPVAANQPTSKNGRPRRTTTTTITAKQSVPNAPAAKRRRHATIPHPNGGRKRRGNNEQRNLHTLEPHSQKEQQQIIRIIPLRAILDDRVKRRLRRNGLSEEMNSIYADRRQRRSKTVLEMERLREELAARDEEMERLREERESMTVGEAETSRLLELEREVLALRRGQQQQQQQKKQQKLASSKNSHDDEEDDDDSGIGGVHSSEQMTGHHHRHLYSWDMDAADAFSDDGSALGSAEDVQMVDNYDDEVTSIEATKPHVGNTSLLQKAFASVSATAAAAFTGPRRRAAATLTPPQTSPVKPLSPASQPEVEAELEAEPEAEPRPDYCDHGTLPMQLATSSAGVQASLEDEEKVALAAEVAELRTDLAEMSENVANQQRLAAGMRSKLSLAAAQSADEVDAGVDIDADGQVGPDLVLQMDIMLQNLAGKTAELAELRILLSSISSLDDTNAQETVRKLVDAVHAAREEMPQLFFAHGDREHVAHTGGAKDVLDTLLHSLNDTTAQLHTTRADLQTSRASESTLREKLATSAQSITELTAQLLHHRDHLLPAKESQVSLLTTDVDCLHAAVDTFRANVADLEATIAHLRMESSGAHARYEHELAEGKEALAGKAKLLVACEAQLAAALRNANELTQQLAASRETRTREEKAHGKELAQVQGALGVAEEQVRTLSRDKADLAERLERETSAARDAVACLRVQLLGALKMSEVYLGGGGSGISALPSALPSAPGGDVVQKREEEEEEEEGNDANGLAQAKPLV</sequence>
<dbReference type="Proteomes" id="UP000241462">
    <property type="component" value="Unassembled WGS sequence"/>
</dbReference>
<keyword evidence="4" id="KW-1185">Reference proteome</keyword>
<feature type="compositionally biased region" description="Acidic residues" evidence="2">
    <location>
        <begin position="397"/>
        <end position="406"/>
    </location>
</feature>
<evidence type="ECO:0000313" key="4">
    <source>
        <dbReference type="Proteomes" id="UP000241462"/>
    </source>
</evidence>